<dbReference type="InterPro" id="IPR050300">
    <property type="entry name" value="GDXG_lipolytic_enzyme"/>
</dbReference>
<feature type="domain" description="Alpha/beta hydrolase fold-3" evidence="3">
    <location>
        <begin position="100"/>
        <end position="305"/>
    </location>
</feature>
<evidence type="ECO:0000256" key="1">
    <source>
        <dbReference type="ARBA" id="ARBA00010515"/>
    </source>
</evidence>
<dbReference type="SUPFAM" id="SSF53474">
    <property type="entry name" value="alpha/beta-Hydrolases"/>
    <property type="match status" value="1"/>
</dbReference>
<reference evidence="4 5" key="1">
    <citation type="submission" date="2021-08" db="EMBL/GenBank/DDBJ databases">
        <authorList>
            <person name="Tuo L."/>
        </authorList>
    </citation>
    <scope>NUCLEOTIDE SEQUENCE [LARGE SCALE GENOMIC DNA]</scope>
    <source>
        <strain evidence="4 5">JCM 31229</strain>
    </source>
</reference>
<dbReference type="EMBL" id="JAINVV010000011">
    <property type="protein sequence ID" value="MBY8825229.1"/>
    <property type="molecule type" value="Genomic_DNA"/>
</dbReference>
<dbReference type="Gene3D" id="3.40.50.1820">
    <property type="entry name" value="alpha/beta hydrolase"/>
    <property type="match status" value="1"/>
</dbReference>
<dbReference type="Pfam" id="PF07859">
    <property type="entry name" value="Abhydrolase_3"/>
    <property type="match status" value="1"/>
</dbReference>
<dbReference type="PANTHER" id="PTHR48081">
    <property type="entry name" value="AB HYDROLASE SUPERFAMILY PROTEIN C4A8.06C"/>
    <property type="match status" value="1"/>
</dbReference>
<evidence type="ECO:0000313" key="5">
    <source>
        <dbReference type="Proteomes" id="UP000706039"/>
    </source>
</evidence>
<comment type="similarity">
    <text evidence="1">Belongs to the 'GDXG' lipolytic enzyme family.</text>
</comment>
<keyword evidence="5" id="KW-1185">Reference proteome</keyword>
<dbReference type="PANTHER" id="PTHR48081:SF30">
    <property type="entry name" value="ACETYL-HYDROLASE LIPR-RELATED"/>
    <property type="match status" value="1"/>
</dbReference>
<evidence type="ECO:0000313" key="4">
    <source>
        <dbReference type="EMBL" id="MBY8825229.1"/>
    </source>
</evidence>
<dbReference type="GO" id="GO:0016787">
    <property type="term" value="F:hydrolase activity"/>
    <property type="evidence" value="ECO:0007669"/>
    <property type="project" value="UniProtKB-KW"/>
</dbReference>
<protein>
    <submittedName>
        <fullName evidence="4">Alpha/beta hydrolase</fullName>
    </submittedName>
</protein>
<name>A0ABS7PW95_9SPHN</name>
<dbReference type="InterPro" id="IPR013094">
    <property type="entry name" value="AB_hydrolase_3"/>
</dbReference>
<evidence type="ECO:0000259" key="3">
    <source>
        <dbReference type="Pfam" id="PF07859"/>
    </source>
</evidence>
<proteinExistence type="inferred from homology"/>
<dbReference type="Proteomes" id="UP000706039">
    <property type="component" value="Unassembled WGS sequence"/>
</dbReference>
<organism evidence="4 5">
    <name type="scientific">Sphingomonas colocasiae</name>
    <dbReference type="NCBI Taxonomy" id="1848973"/>
    <lineage>
        <taxon>Bacteria</taxon>
        <taxon>Pseudomonadati</taxon>
        <taxon>Pseudomonadota</taxon>
        <taxon>Alphaproteobacteria</taxon>
        <taxon>Sphingomonadales</taxon>
        <taxon>Sphingomonadaceae</taxon>
        <taxon>Sphingomonas</taxon>
    </lineage>
</organism>
<gene>
    <name evidence="4" type="ORF">K7G82_23200</name>
</gene>
<dbReference type="RefSeq" id="WP_222992326.1">
    <property type="nucleotide sequence ID" value="NZ_JAINVV010000011.1"/>
</dbReference>
<accession>A0ABS7PW95</accession>
<sequence>MIDEAGTVRVRPMTIPLPGCLSEAAKAQWIRAVFDPPPLDPRLPIAEQRAAMDRIFYAPRLAAAKALYPARITSAEMGGVRVDIVEAESDIADRTDDRVLICLHGGGFRIGAGMGALLEAIPVASKTGIRTVAIDYRMGPEHEFPAASEDVAAVYRALLQSHAPGRIGIYGNSAGGVLTAMAAAWFAEQGLPAPGALCIVSAPADNVWGGDSRYTVLPLVGWPAPAAAPNPPPTGMPYVRPEDLHHPLVSPALFPEAARGFPPTMFVCGTRDGAVSSAIASHSRLVAAGVDATLELWEGMGHGFVFDDVNTPEAIEALELIARHFEDHLGARDARQPAPAGSERT</sequence>
<evidence type="ECO:0000256" key="2">
    <source>
        <dbReference type="ARBA" id="ARBA00022801"/>
    </source>
</evidence>
<keyword evidence="2 4" id="KW-0378">Hydrolase</keyword>
<dbReference type="InterPro" id="IPR029058">
    <property type="entry name" value="AB_hydrolase_fold"/>
</dbReference>
<comment type="caution">
    <text evidence="4">The sequence shown here is derived from an EMBL/GenBank/DDBJ whole genome shotgun (WGS) entry which is preliminary data.</text>
</comment>